<protein>
    <recommendedName>
        <fullName evidence="7">Endoribonuclease YbeY</fullName>
        <ecNumber evidence="7">3.1.-.-</ecNumber>
    </recommendedName>
</protein>
<comment type="function">
    <text evidence="7">Single strand-specific metallo-endoribonuclease involved in late-stage 70S ribosome quality control and in maturation of the 3' terminus of the 16S rRNA.</text>
</comment>
<dbReference type="GO" id="GO:0005737">
    <property type="term" value="C:cytoplasm"/>
    <property type="evidence" value="ECO:0007669"/>
    <property type="project" value="UniProtKB-SubCell"/>
</dbReference>
<dbReference type="HAMAP" id="MF_00009">
    <property type="entry name" value="Endoribonucl_YbeY"/>
    <property type="match status" value="1"/>
</dbReference>
<dbReference type="InterPro" id="IPR020549">
    <property type="entry name" value="YbeY_CS"/>
</dbReference>
<keyword evidence="3 7" id="KW-0479">Metal-binding</keyword>
<feature type="binding site" evidence="7">
    <location>
        <position position="156"/>
    </location>
    <ligand>
        <name>Zn(2+)</name>
        <dbReference type="ChEBI" id="CHEBI:29105"/>
        <note>catalytic</note>
    </ligand>
</feature>
<reference evidence="9" key="1">
    <citation type="submission" date="2016-10" db="EMBL/GenBank/DDBJ databases">
        <authorList>
            <person name="Varghese N."/>
            <person name="Submissions S."/>
        </authorList>
    </citation>
    <scope>NUCLEOTIDE SEQUENCE [LARGE SCALE GENOMIC DNA]</scope>
    <source>
        <strain evidence="9">DSM 18130</strain>
    </source>
</reference>
<dbReference type="PANTHER" id="PTHR46986">
    <property type="entry name" value="ENDORIBONUCLEASE YBEY, CHLOROPLASTIC"/>
    <property type="match status" value="1"/>
</dbReference>
<comment type="subcellular location">
    <subcellularLocation>
        <location evidence="7">Cytoplasm</location>
    </subcellularLocation>
</comment>
<keyword evidence="7" id="KW-0690">Ribosome biogenesis</keyword>
<comment type="similarity">
    <text evidence="1 7">Belongs to the endoribonuclease YbeY family.</text>
</comment>
<evidence type="ECO:0000256" key="6">
    <source>
        <dbReference type="ARBA" id="ARBA00022833"/>
    </source>
</evidence>
<feature type="binding site" evidence="7">
    <location>
        <position position="166"/>
    </location>
    <ligand>
        <name>Zn(2+)</name>
        <dbReference type="ChEBI" id="CHEBI:29105"/>
        <note>catalytic</note>
    </ligand>
</feature>
<evidence type="ECO:0000256" key="5">
    <source>
        <dbReference type="ARBA" id="ARBA00022801"/>
    </source>
</evidence>
<dbReference type="PROSITE" id="PS01306">
    <property type="entry name" value="UPF0054"/>
    <property type="match status" value="1"/>
</dbReference>
<feature type="binding site" evidence="7">
    <location>
        <position position="160"/>
    </location>
    <ligand>
        <name>Zn(2+)</name>
        <dbReference type="ChEBI" id="CHEBI:29105"/>
        <note>catalytic</note>
    </ligand>
</feature>
<sequence length="198" mass="23095">MICSSSQLKSSPNVRERLRQKDFSTSLHSARNDENIFLKFAAIKHYSMPAISFFTESISYSLPQKLKIKKWVKATIEKEGYQLQELNFIFCSDEYLLSINQQYLNHDTYTDIITFDNSEEEKLIISDIFISIERVKENAKIYKTSAFDEVCRIMIHGTLHLLGYKDKGKAAKTLMTQKEDEYLAYRSEFGLVYPPLPF</sequence>
<keyword evidence="5 7" id="KW-0378">Hydrolase</keyword>
<accession>A0A1I0TBN0</accession>
<keyword evidence="4 7" id="KW-0255">Endonuclease</keyword>
<evidence type="ECO:0000256" key="2">
    <source>
        <dbReference type="ARBA" id="ARBA00022722"/>
    </source>
</evidence>
<keyword evidence="2 7" id="KW-0540">Nuclease</keyword>
<organism evidence="8 9">
    <name type="scientific">Pedobacter suwonensis</name>
    <dbReference type="NCBI Taxonomy" id="332999"/>
    <lineage>
        <taxon>Bacteria</taxon>
        <taxon>Pseudomonadati</taxon>
        <taxon>Bacteroidota</taxon>
        <taxon>Sphingobacteriia</taxon>
        <taxon>Sphingobacteriales</taxon>
        <taxon>Sphingobacteriaceae</taxon>
        <taxon>Pedobacter</taxon>
    </lineage>
</organism>
<dbReference type="SUPFAM" id="SSF55486">
    <property type="entry name" value="Metalloproteases ('zincins'), catalytic domain"/>
    <property type="match status" value="1"/>
</dbReference>
<dbReference type="InterPro" id="IPR023091">
    <property type="entry name" value="MetalPrtase_cat_dom_sf_prd"/>
</dbReference>
<evidence type="ECO:0000256" key="7">
    <source>
        <dbReference type="HAMAP-Rule" id="MF_00009"/>
    </source>
</evidence>
<keyword evidence="7" id="KW-0963">Cytoplasm</keyword>
<dbReference type="NCBIfam" id="TIGR00043">
    <property type="entry name" value="rRNA maturation RNase YbeY"/>
    <property type="match status" value="1"/>
</dbReference>
<dbReference type="GO" id="GO:0004521">
    <property type="term" value="F:RNA endonuclease activity"/>
    <property type="evidence" value="ECO:0007669"/>
    <property type="project" value="UniProtKB-UniRule"/>
</dbReference>
<dbReference type="Proteomes" id="UP000198836">
    <property type="component" value="Unassembled WGS sequence"/>
</dbReference>
<evidence type="ECO:0000256" key="3">
    <source>
        <dbReference type="ARBA" id="ARBA00022723"/>
    </source>
</evidence>
<evidence type="ECO:0000256" key="4">
    <source>
        <dbReference type="ARBA" id="ARBA00022759"/>
    </source>
</evidence>
<dbReference type="PANTHER" id="PTHR46986:SF1">
    <property type="entry name" value="ENDORIBONUCLEASE YBEY, CHLOROPLASTIC"/>
    <property type="match status" value="1"/>
</dbReference>
<dbReference type="Pfam" id="PF02130">
    <property type="entry name" value="YbeY"/>
    <property type="match status" value="1"/>
</dbReference>
<dbReference type="EC" id="3.1.-.-" evidence="7"/>
<dbReference type="GO" id="GO:0006364">
    <property type="term" value="P:rRNA processing"/>
    <property type="evidence" value="ECO:0007669"/>
    <property type="project" value="UniProtKB-UniRule"/>
</dbReference>
<comment type="cofactor">
    <cofactor evidence="7">
        <name>Zn(2+)</name>
        <dbReference type="ChEBI" id="CHEBI:29105"/>
    </cofactor>
    <text evidence="7">Binds 1 zinc ion.</text>
</comment>
<keyword evidence="6 7" id="KW-0862">Zinc</keyword>
<evidence type="ECO:0000313" key="9">
    <source>
        <dbReference type="Proteomes" id="UP000198836"/>
    </source>
</evidence>
<dbReference type="GO" id="GO:0004222">
    <property type="term" value="F:metalloendopeptidase activity"/>
    <property type="evidence" value="ECO:0007669"/>
    <property type="project" value="InterPro"/>
</dbReference>
<evidence type="ECO:0000256" key="1">
    <source>
        <dbReference type="ARBA" id="ARBA00010875"/>
    </source>
</evidence>
<keyword evidence="7" id="KW-0698">rRNA processing</keyword>
<dbReference type="Gene3D" id="3.40.390.30">
    <property type="entry name" value="Metalloproteases ('zincins'), catalytic domain"/>
    <property type="match status" value="1"/>
</dbReference>
<name>A0A1I0TBN0_9SPHI</name>
<dbReference type="InterPro" id="IPR002036">
    <property type="entry name" value="YbeY"/>
</dbReference>
<keyword evidence="9" id="KW-1185">Reference proteome</keyword>
<dbReference type="EMBL" id="FOJM01000008">
    <property type="protein sequence ID" value="SFA49149.1"/>
    <property type="molecule type" value="Genomic_DNA"/>
</dbReference>
<dbReference type="AlphaFoldDB" id="A0A1I0TBN0"/>
<evidence type="ECO:0000313" key="8">
    <source>
        <dbReference type="EMBL" id="SFA49149.1"/>
    </source>
</evidence>
<gene>
    <name evidence="7" type="primary">ybeY</name>
    <name evidence="8" type="ORF">SAMN04488511_1081</name>
</gene>
<proteinExistence type="inferred from homology"/>
<dbReference type="STRING" id="332999.SAMN04488511_1081"/>
<dbReference type="GO" id="GO:0008270">
    <property type="term" value="F:zinc ion binding"/>
    <property type="evidence" value="ECO:0007669"/>
    <property type="project" value="UniProtKB-UniRule"/>
</dbReference>